<evidence type="ECO:0000313" key="2">
    <source>
        <dbReference type="Proteomes" id="UP001152888"/>
    </source>
</evidence>
<accession>A0A9P0K9W1</accession>
<comment type="caution">
    <text evidence="1">The sequence shown here is derived from an EMBL/GenBank/DDBJ whole genome shotgun (WGS) entry which is preliminary data.</text>
</comment>
<gene>
    <name evidence="1" type="ORF">ACAOBT_LOCUS8899</name>
</gene>
<proteinExistence type="predicted"/>
<organism evidence="1 2">
    <name type="scientific">Acanthoscelides obtectus</name>
    <name type="common">Bean weevil</name>
    <name type="synonym">Bruchus obtectus</name>
    <dbReference type="NCBI Taxonomy" id="200917"/>
    <lineage>
        <taxon>Eukaryota</taxon>
        <taxon>Metazoa</taxon>
        <taxon>Ecdysozoa</taxon>
        <taxon>Arthropoda</taxon>
        <taxon>Hexapoda</taxon>
        <taxon>Insecta</taxon>
        <taxon>Pterygota</taxon>
        <taxon>Neoptera</taxon>
        <taxon>Endopterygota</taxon>
        <taxon>Coleoptera</taxon>
        <taxon>Polyphaga</taxon>
        <taxon>Cucujiformia</taxon>
        <taxon>Chrysomeloidea</taxon>
        <taxon>Chrysomelidae</taxon>
        <taxon>Bruchinae</taxon>
        <taxon>Bruchini</taxon>
        <taxon>Acanthoscelides</taxon>
    </lineage>
</organism>
<sequence length="211" mass="23765">MQVVHLQGKLARSPVSAVLYLVRNGGFGFVVRVAVSVICDELFEEADELLSKIKRKERRSCWERSWVSRRSQLGGSRLLDELAREDKDIYRNVLHISRSKSDDLLDRVKECIQKKDTKMRVAIPSNIKLEITLRHLLYNIIMVRQKCFLCKVEAGKVGSEGISFHSTSSSSIDISPKYVSVMPKGIASSLDVTGSSISSSSRINTDERYVS</sequence>
<name>A0A9P0K9W1_ACAOB</name>
<evidence type="ECO:0000313" key="1">
    <source>
        <dbReference type="EMBL" id="CAH1970389.1"/>
    </source>
</evidence>
<dbReference type="Proteomes" id="UP001152888">
    <property type="component" value="Unassembled WGS sequence"/>
</dbReference>
<protein>
    <submittedName>
        <fullName evidence="1">Uncharacterized protein</fullName>
    </submittedName>
</protein>
<reference evidence="1" key="1">
    <citation type="submission" date="2022-03" db="EMBL/GenBank/DDBJ databases">
        <authorList>
            <person name="Sayadi A."/>
        </authorList>
    </citation>
    <scope>NUCLEOTIDE SEQUENCE</scope>
</reference>
<dbReference type="AlphaFoldDB" id="A0A9P0K9W1"/>
<dbReference type="EMBL" id="CAKOFQ010006774">
    <property type="protein sequence ID" value="CAH1970389.1"/>
    <property type="molecule type" value="Genomic_DNA"/>
</dbReference>
<keyword evidence="2" id="KW-1185">Reference proteome</keyword>